<evidence type="ECO:0000313" key="2">
    <source>
        <dbReference type="Proteomes" id="UP001140087"/>
    </source>
</evidence>
<sequence>MHSLPPPTPKTPVLLVRLPRHVVDSLQTVAADQLRLALGGKERVTTGTLFVGATQHDVRYSGERSSAPPLVFQGRATRPTRDGGWAPWTQRGKVVGKLTVVQRGKAPSVAATEARHRAPAAPVAAAAKPPVTSAKTPGGAIAAKTVPQKKPGIFRQNREILRDRILHMLACGPMDEAKIIDEIGSPQGVVLEVLGALATKSGAMWSLLPGRFRLVQIESWPRYDLQTRVRVSDNALRAFDTLGLPADDPDRGRVRLIQQRLARGESAATPPREPPRELSTAPSRDSPPAHSRSRTPPPAADRPAAGNGATPDRPGHQRVRSRPLQLHTLPGLRSGIPESETDAAVSRVQERLVQLGERRISGPAVNGRSRSSSDVQRGAPRRARGPSLSPITDQQPSPSPPPSPPPQIEQAETVEELQELQQQLVSSYAEYSQLRLRIESRCAAFAPLAEELAAAQAACAATLQARQPGDFDREEGEEVPGDQRGGSGELSARATTSKLAADGSRLYWRDAGGTSWLADSPDAVVGQSVGRDGQPCRTQQLLPEEARVLRATQAIASQYAEMGYDDTRRWVRRYLRLHTHIERMDRELSAAYRRIAAGLDVQLDALRADLGDAAVDAALARPGDEPEPRVLTLDMYQDDDAADATTAP</sequence>
<organism evidence="1 2">
    <name type="scientific">Coemansia helicoidea</name>
    <dbReference type="NCBI Taxonomy" id="1286919"/>
    <lineage>
        <taxon>Eukaryota</taxon>
        <taxon>Fungi</taxon>
        <taxon>Fungi incertae sedis</taxon>
        <taxon>Zoopagomycota</taxon>
        <taxon>Kickxellomycotina</taxon>
        <taxon>Kickxellomycetes</taxon>
        <taxon>Kickxellales</taxon>
        <taxon>Kickxellaceae</taxon>
        <taxon>Coemansia</taxon>
    </lineage>
</organism>
<comment type="caution">
    <text evidence="1">The sequence shown here is derived from an EMBL/GenBank/DDBJ whole genome shotgun (WGS) entry which is preliminary data.</text>
</comment>
<dbReference type="Proteomes" id="UP001140087">
    <property type="component" value="Unassembled WGS sequence"/>
</dbReference>
<accession>A0ACC1LHF8</accession>
<evidence type="ECO:0000313" key="1">
    <source>
        <dbReference type="EMBL" id="KAJ2807621.1"/>
    </source>
</evidence>
<name>A0ACC1LHF8_9FUNG</name>
<proteinExistence type="predicted"/>
<dbReference type="EMBL" id="JANBUN010000044">
    <property type="protein sequence ID" value="KAJ2807621.1"/>
    <property type="molecule type" value="Genomic_DNA"/>
</dbReference>
<protein>
    <submittedName>
        <fullName evidence="1">Uncharacterized protein</fullName>
    </submittedName>
</protein>
<reference evidence="1" key="1">
    <citation type="submission" date="2022-07" db="EMBL/GenBank/DDBJ databases">
        <title>Phylogenomic reconstructions and comparative analyses of Kickxellomycotina fungi.</title>
        <authorList>
            <person name="Reynolds N.K."/>
            <person name="Stajich J.E."/>
            <person name="Barry K."/>
            <person name="Grigoriev I.V."/>
            <person name="Crous P."/>
            <person name="Smith M.E."/>
        </authorList>
    </citation>
    <scope>NUCLEOTIDE SEQUENCE</scope>
    <source>
        <strain evidence="1">BCRC 34780</strain>
    </source>
</reference>
<keyword evidence="2" id="KW-1185">Reference proteome</keyword>
<gene>
    <name evidence="1" type="ORF">H4R21_000404</name>
</gene>